<organism evidence="7 8">
    <name type="scientific">Paracoccus onchidii</name>
    <dbReference type="NCBI Taxonomy" id="3017813"/>
    <lineage>
        <taxon>Bacteria</taxon>
        <taxon>Pseudomonadati</taxon>
        <taxon>Pseudomonadota</taxon>
        <taxon>Alphaproteobacteria</taxon>
        <taxon>Rhodobacterales</taxon>
        <taxon>Paracoccaceae</taxon>
        <taxon>Paracoccus</taxon>
    </lineage>
</organism>
<protein>
    <recommendedName>
        <fullName evidence="6">Peptidase S24/S26A/S26B/S26C domain-containing protein</fullName>
    </recommendedName>
</protein>
<dbReference type="InterPro" id="IPR001387">
    <property type="entry name" value="Cro/C1-type_HTH"/>
</dbReference>
<dbReference type="PROSITE" id="PS00501">
    <property type="entry name" value="SPASE_I_1"/>
    <property type="match status" value="1"/>
</dbReference>
<keyword evidence="5" id="KW-0804">Transcription</keyword>
<proteinExistence type="predicted"/>
<dbReference type="EMBL" id="JAQBIE010000024">
    <property type="protein sequence ID" value="MDB6178976.1"/>
    <property type="molecule type" value="Genomic_DNA"/>
</dbReference>
<sequence>MTDWAIDYVRDVLLKHRISATELAARAGVSSTTLTRPLNAKGDHPYSISRRTLEKIREVSGIPFPGDTTVVQMVGEDQILIRSIDAHAGRIYADGDPSTTKEAAVSFSPSLLSQITDSPAEMLVIVPVVGDSMKPTLLEGDQVLVDQGQKNLDFDGLFAIRYNTAIHIKRIGRGGVPGQVNVRSDNTEYSAVNSAASDLDVLGRVLWIGRKV</sequence>
<dbReference type="Gene3D" id="2.10.109.10">
    <property type="entry name" value="Umud Fragment, subunit A"/>
    <property type="match status" value="1"/>
</dbReference>
<comment type="caution">
    <text evidence="7">The sequence shown here is derived from an EMBL/GenBank/DDBJ whole genome shotgun (WGS) entry which is preliminary data.</text>
</comment>
<keyword evidence="3" id="KW-0805">Transcription regulation</keyword>
<name>A0ABT4ZHZ0_9RHOB</name>
<evidence type="ECO:0000259" key="6">
    <source>
        <dbReference type="Pfam" id="PF00717"/>
    </source>
</evidence>
<keyword evidence="1" id="KW-0645">Protease</keyword>
<dbReference type="InterPro" id="IPR019756">
    <property type="entry name" value="Pept_S26A_signal_pept_1_Ser-AS"/>
</dbReference>
<evidence type="ECO:0000256" key="1">
    <source>
        <dbReference type="ARBA" id="ARBA00022670"/>
    </source>
</evidence>
<dbReference type="CDD" id="cd00093">
    <property type="entry name" value="HTH_XRE"/>
    <property type="match status" value="1"/>
</dbReference>
<dbReference type="InterPro" id="IPR039418">
    <property type="entry name" value="LexA-like"/>
</dbReference>
<gene>
    <name evidence="7" type="ORF">PAF17_15905</name>
</gene>
<evidence type="ECO:0000256" key="2">
    <source>
        <dbReference type="ARBA" id="ARBA00022801"/>
    </source>
</evidence>
<dbReference type="SUPFAM" id="SSF47413">
    <property type="entry name" value="lambda repressor-like DNA-binding domains"/>
    <property type="match status" value="1"/>
</dbReference>
<keyword evidence="4" id="KW-0238">DNA-binding</keyword>
<dbReference type="PANTHER" id="PTHR40661:SF3">
    <property type="entry name" value="FELS-1 PROPHAGE TRANSCRIPTIONAL REGULATOR"/>
    <property type="match status" value="1"/>
</dbReference>
<dbReference type="CDD" id="cd06529">
    <property type="entry name" value="S24_LexA-like"/>
    <property type="match status" value="1"/>
</dbReference>
<dbReference type="SUPFAM" id="SSF51306">
    <property type="entry name" value="LexA/Signal peptidase"/>
    <property type="match status" value="1"/>
</dbReference>
<dbReference type="RefSeq" id="WP_271890092.1">
    <property type="nucleotide sequence ID" value="NZ_JAQBIE010000024.1"/>
</dbReference>
<evidence type="ECO:0000256" key="5">
    <source>
        <dbReference type="ARBA" id="ARBA00023163"/>
    </source>
</evidence>
<dbReference type="InterPro" id="IPR036286">
    <property type="entry name" value="LexA/Signal_pep-like_sf"/>
</dbReference>
<evidence type="ECO:0000256" key="4">
    <source>
        <dbReference type="ARBA" id="ARBA00023125"/>
    </source>
</evidence>
<keyword evidence="2" id="KW-0378">Hydrolase</keyword>
<keyword evidence="8" id="KW-1185">Reference proteome</keyword>
<dbReference type="Pfam" id="PF00717">
    <property type="entry name" value="Peptidase_S24"/>
    <property type="match status" value="1"/>
</dbReference>
<dbReference type="InterPro" id="IPR010982">
    <property type="entry name" value="Lambda_DNA-bd_dom_sf"/>
</dbReference>
<evidence type="ECO:0000313" key="7">
    <source>
        <dbReference type="EMBL" id="MDB6178976.1"/>
    </source>
</evidence>
<dbReference type="Proteomes" id="UP001165641">
    <property type="component" value="Unassembled WGS sequence"/>
</dbReference>
<dbReference type="InterPro" id="IPR015927">
    <property type="entry name" value="Peptidase_S24_S26A/B/C"/>
</dbReference>
<dbReference type="PANTHER" id="PTHR40661">
    <property type="match status" value="1"/>
</dbReference>
<reference evidence="7" key="1">
    <citation type="submission" date="2022-12" db="EMBL/GenBank/DDBJ databases">
        <title>Paracoccus onchidii sp. nov., isolated from a marine invertebrate from the South China Sea.</title>
        <authorList>
            <person name="Xu S."/>
            <person name="Liu Z."/>
            <person name="Xu Y."/>
        </authorList>
    </citation>
    <scope>NUCLEOTIDE SEQUENCE</scope>
    <source>
        <strain evidence="7">Z330</strain>
    </source>
</reference>
<evidence type="ECO:0000256" key="3">
    <source>
        <dbReference type="ARBA" id="ARBA00023015"/>
    </source>
</evidence>
<evidence type="ECO:0000313" key="8">
    <source>
        <dbReference type="Proteomes" id="UP001165641"/>
    </source>
</evidence>
<accession>A0ABT4ZHZ0</accession>
<feature type="domain" description="Peptidase S24/S26A/S26B/S26C" evidence="6">
    <location>
        <begin position="102"/>
        <end position="205"/>
    </location>
</feature>